<reference evidence="2 3" key="2">
    <citation type="submission" date="2020-07" db="EMBL/GenBank/DDBJ databases">
        <title>Genome assembly of wild tea tree DASZ reveals pedigree and selection history of tea varieties.</title>
        <authorList>
            <person name="Zhang W."/>
        </authorList>
    </citation>
    <scope>NUCLEOTIDE SEQUENCE [LARGE SCALE GENOMIC DNA]</scope>
    <source>
        <strain evidence="3">cv. G240</strain>
        <tissue evidence="2">Leaf</tissue>
    </source>
</reference>
<evidence type="ECO:0000313" key="2">
    <source>
        <dbReference type="EMBL" id="KAF5947310.1"/>
    </source>
</evidence>
<dbReference type="PANTHER" id="PTHR33649:SF2">
    <property type="entry name" value="PAR1 PROTEIN"/>
    <property type="match status" value="1"/>
</dbReference>
<dbReference type="InterPro" id="IPR009489">
    <property type="entry name" value="PAR1"/>
</dbReference>
<feature type="signal peptide" evidence="1">
    <location>
        <begin position="1"/>
        <end position="26"/>
    </location>
</feature>
<proteinExistence type="predicted"/>
<protein>
    <recommendedName>
        <fullName evidence="4">PAR1 protein</fullName>
    </recommendedName>
</protein>
<keyword evidence="1" id="KW-0732">Signal</keyword>
<evidence type="ECO:0000256" key="1">
    <source>
        <dbReference type="SAM" id="SignalP"/>
    </source>
</evidence>
<dbReference type="Proteomes" id="UP000593564">
    <property type="component" value="Unassembled WGS sequence"/>
</dbReference>
<comment type="caution">
    <text evidence="2">The sequence shown here is derived from an EMBL/GenBank/DDBJ whole genome shotgun (WGS) entry which is preliminary data.</text>
</comment>
<dbReference type="EMBL" id="JACBKZ010000006">
    <property type="protein sequence ID" value="KAF5947310.1"/>
    <property type="molecule type" value="Genomic_DNA"/>
</dbReference>
<name>A0A7J7H2X5_CAMSI</name>
<keyword evidence="3" id="KW-1185">Reference proteome</keyword>
<reference evidence="3" key="1">
    <citation type="journal article" date="2020" name="Nat. Commun.">
        <title>Genome assembly of wild tea tree DASZ reveals pedigree and selection history of tea varieties.</title>
        <authorList>
            <person name="Zhang W."/>
            <person name="Zhang Y."/>
            <person name="Qiu H."/>
            <person name="Guo Y."/>
            <person name="Wan H."/>
            <person name="Zhang X."/>
            <person name="Scossa F."/>
            <person name="Alseekh S."/>
            <person name="Zhang Q."/>
            <person name="Wang P."/>
            <person name="Xu L."/>
            <person name="Schmidt M.H."/>
            <person name="Jia X."/>
            <person name="Li D."/>
            <person name="Zhu A."/>
            <person name="Guo F."/>
            <person name="Chen W."/>
            <person name="Ni D."/>
            <person name="Usadel B."/>
            <person name="Fernie A.R."/>
            <person name="Wen W."/>
        </authorList>
    </citation>
    <scope>NUCLEOTIDE SEQUENCE [LARGE SCALE GENOMIC DNA]</scope>
    <source>
        <strain evidence="3">cv. G240</strain>
    </source>
</reference>
<dbReference type="Pfam" id="PF06521">
    <property type="entry name" value="PAR1"/>
    <property type="match status" value="1"/>
</dbReference>
<organism evidence="2 3">
    <name type="scientific">Camellia sinensis</name>
    <name type="common">Tea plant</name>
    <name type="synonym">Thea sinensis</name>
    <dbReference type="NCBI Taxonomy" id="4442"/>
    <lineage>
        <taxon>Eukaryota</taxon>
        <taxon>Viridiplantae</taxon>
        <taxon>Streptophyta</taxon>
        <taxon>Embryophyta</taxon>
        <taxon>Tracheophyta</taxon>
        <taxon>Spermatophyta</taxon>
        <taxon>Magnoliopsida</taxon>
        <taxon>eudicotyledons</taxon>
        <taxon>Gunneridae</taxon>
        <taxon>Pentapetalae</taxon>
        <taxon>asterids</taxon>
        <taxon>Ericales</taxon>
        <taxon>Theaceae</taxon>
        <taxon>Camellia</taxon>
    </lineage>
</organism>
<dbReference type="AlphaFoldDB" id="A0A7J7H2X5"/>
<evidence type="ECO:0008006" key="4">
    <source>
        <dbReference type="Google" id="ProtNLM"/>
    </source>
</evidence>
<gene>
    <name evidence="2" type="ORF">HYC85_013267</name>
</gene>
<sequence>MASYISSKALAILALALAFCVQGSIGGGIECENLNKDSCAFAVSSSSKRCVLEKTVKRSGEEAYTCRTSEIEADKLKDWIENDQCIEACGLDRTMLGISSDSLLESQFTHKLCSTQCYDSCPNIVDLYFNLAAGEGTFLTHTHNHIQQVYFFPNFVKHKGQMHAGEWLRSKVLDTWHLDLNQKVTTL</sequence>
<feature type="chain" id="PRO_5029443163" description="PAR1 protein" evidence="1">
    <location>
        <begin position="27"/>
        <end position="187"/>
    </location>
</feature>
<evidence type="ECO:0000313" key="3">
    <source>
        <dbReference type="Proteomes" id="UP000593564"/>
    </source>
</evidence>
<dbReference type="PANTHER" id="PTHR33649">
    <property type="entry name" value="PAR1 PROTEIN"/>
    <property type="match status" value="1"/>
</dbReference>
<accession>A0A7J7H2X5</accession>